<dbReference type="Proteomes" id="UP001152484">
    <property type="component" value="Unassembled WGS sequence"/>
</dbReference>
<proteinExistence type="predicted"/>
<organism evidence="1 2">
    <name type="scientific">Cuscuta europaea</name>
    <name type="common">European dodder</name>
    <dbReference type="NCBI Taxonomy" id="41803"/>
    <lineage>
        <taxon>Eukaryota</taxon>
        <taxon>Viridiplantae</taxon>
        <taxon>Streptophyta</taxon>
        <taxon>Embryophyta</taxon>
        <taxon>Tracheophyta</taxon>
        <taxon>Spermatophyta</taxon>
        <taxon>Magnoliopsida</taxon>
        <taxon>eudicotyledons</taxon>
        <taxon>Gunneridae</taxon>
        <taxon>Pentapetalae</taxon>
        <taxon>asterids</taxon>
        <taxon>lamiids</taxon>
        <taxon>Solanales</taxon>
        <taxon>Convolvulaceae</taxon>
        <taxon>Cuscuteae</taxon>
        <taxon>Cuscuta</taxon>
        <taxon>Cuscuta subgen. Cuscuta</taxon>
    </lineage>
</organism>
<protein>
    <submittedName>
        <fullName evidence="1">Uncharacterized protein</fullName>
    </submittedName>
</protein>
<evidence type="ECO:0000313" key="1">
    <source>
        <dbReference type="EMBL" id="CAH9103227.1"/>
    </source>
</evidence>
<comment type="caution">
    <text evidence="1">The sequence shown here is derived from an EMBL/GenBank/DDBJ whole genome shotgun (WGS) entry which is preliminary data.</text>
</comment>
<dbReference type="PANTHER" id="PTHR46238">
    <property type="entry name" value="REVERSE TRANSCRIPTASE DOMAIN-CONTAINING PROTEIN"/>
    <property type="match status" value="1"/>
</dbReference>
<dbReference type="AlphaFoldDB" id="A0A9P0ZK92"/>
<name>A0A9P0ZK92_CUSEU</name>
<accession>A0A9P0ZK92</accession>
<gene>
    <name evidence="1" type="ORF">CEURO_LOCUS16040</name>
</gene>
<evidence type="ECO:0000313" key="2">
    <source>
        <dbReference type="Proteomes" id="UP001152484"/>
    </source>
</evidence>
<dbReference type="EMBL" id="CAMAPE010000045">
    <property type="protein sequence ID" value="CAH9103227.1"/>
    <property type="molecule type" value="Genomic_DNA"/>
</dbReference>
<dbReference type="PANTHER" id="PTHR46238:SF8">
    <property type="entry name" value="ENDONUCLEASE_EXONUCLEASE_PHOSPHATASE DOMAIN-CONTAINING PROTEIN"/>
    <property type="match status" value="1"/>
</dbReference>
<dbReference type="OrthoDB" id="768353at2759"/>
<sequence length="137" mass="15780">MECKFGGGRSSSNSGITLDGKEISVCDMFRYLGSIIQKDGELDEDVCHRIRVGWMKWKSASGFLCDRGMPTRLKGKFYRTSIRPALMYEVECWMVKQCHIQKMSVAEMRMLRWICGHTRKDRLTNGIIRQKVGVAHI</sequence>
<reference evidence="1" key="1">
    <citation type="submission" date="2022-07" db="EMBL/GenBank/DDBJ databases">
        <authorList>
            <person name="Macas J."/>
            <person name="Novak P."/>
            <person name="Neumann P."/>
        </authorList>
    </citation>
    <scope>NUCLEOTIDE SEQUENCE</scope>
</reference>
<keyword evidence="2" id="KW-1185">Reference proteome</keyword>